<dbReference type="EMBL" id="LT629782">
    <property type="protein sequence ID" value="SDT99072.1"/>
    <property type="molecule type" value="Genomic_DNA"/>
</dbReference>
<dbReference type="Proteomes" id="UP000183653">
    <property type="component" value="Chromosome I"/>
</dbReference>
<proteinExistence type="predicted"/>
<organism evidence="1 2">
    <name type="scientific">Pseudomonas orientalis</name>
    <dbReference type="NCBI Taxonomy" id="76758"/>
    <lineage>
        <taxon>Bacteria</taxon>
        <taxon>Pseudomonadati</taxon>
        <taxon>Pseudomonadota</taxon>
        <taxon>Gammaproteobacteria</taxon>
        <taxon>Pseudomonadales</taxon>
        <taxon>Pseudomonadaceae</taxon>
        <taxon>Pseudomonas</taxon>
    </lineage>
</organism>
<dbReference type="AlphaFoldDB" id="A0A1H2EVA6"/>
<evidence type="ECO:0000313" key="2">
    <source>
        <dbReference type="Proteomes" id="UP000183653"/>
    </source>
</evidence>
<sequence>MTNINSQIEALAFFTSINTRLGGIALSYLATLEKISEVSSTNWSNNELDRYELKQRMKEVGSATYQFYESLHENSIMALSKAIEDITIELKRYVKFKFDPIKNNHDVIYLKDLQIIRALANIIKHNISQLERNTSESAKFLVDECAMENDRELRTFIHKRHESFNIPEHIPKVYLAMLDLVKKALRVNHPLLDLEYNEAFNLIYIQLLPEVLNITRPYK</sequence>
<evidence type="ECO:0000313" key="1">
    <source>
        <dbReference type="EMBL" id="SDT99072.1"/>
    </source>
</evidence>
<dbReference type="OrthoDB" id="9867932at2"/>
<reference evidence="1 2" key="1">
    <citation type="submission" date="2016-10" db="EMBL/GenBank/DDBJ databases">
        <authorList>
            <person name="Varghese N."/>
            <person name="Submissions S."/>
        </authorList>
    </citation>
    <scope>NUCLEOTIDE SEQUENCE [LARGE SCALE GENOMIC DNA]</scope>
    <source>
        <strain evidence="1 2">BS2775</strain>
    </source>
</reference>
<dbReference type="RefSeq" id="WP_057721497.1">
    <property type="nucleotide sequence ID" value="NZ_CP094351.1"/>
</dbReference>
<keyword evidence="2" id="KW-1185">Reference proteome</keyword>
<gene>
    <name evidence="1" type="ORF">SAMN04490197_1765</name>
</gene>
<name>A0A1H2EVA6_9PSED</name>
<accession>A0A1H2EVA6</accession>
<protein>
    <submittedName>
        <fullName evidence="1">Uncharacterized protein</fullName>
    </submittedName>
</protein>